<gene>
    <name evidence="1" type="ORF">HAP41_0000015455</name>
</gene>
<name>A0A8T5VQT6_9BRAD</name>
<organism evidence="1 2">
    <name type="scientific">Bradyrhizobium barranii subsp. apii</name>
    <dbReference type="NCBI Taxonomy" id="2819348"/>
    <lineage>
        <taxon>Bacteria</taxon>
        <taxon>Pseudomonadati</taxon>
        <taxon>Pseudomonadota</taxon>
        <taxon>Alphaproteobacteria</taxon>
        <taxon>Hyphomicrobiales</taxon>
        <taxon>Nitrobacteraceae</taxon>
        <taxon>Bradyrhizobium</taxon>
        <taxon>Bradyrhizobium barranii</taxon>
    </lineage>
</organism>
<dbReference type="EMBL" id="CP096255">
    <property type="protein sequence ID" value="UPT90218.1"/>
    <property type="molecule type" value="Genomic_DNA"/>
</dbReference>
<dbReference type="Proteomes" id="UP000551709">
    <property type="component" value="Chromosome"/>
</dbReference>
<accession>A0A8T5VQT6</accession>
<evidence type="ECO:0000313" key="2">
    <source>
        <dbReference type="Proteomes" id="UP000551709"/>
    </source>
</evidence>
<sequence>MAERRRFKQIESLDERLAAEAGRLREQAKTTLPGIEREHLLQRIRQCETGSHMSEWLNSPGLQPPK</sequence>
<proteinExistence type="predicted"/>
<evidence type="ECO:0000313" key="1">
    <source>
        <dbReference type="EMBL" id="UPT90218.1"/>
    </source>
</evidence>
<protein>
    <submittedName>
        <fullName evidence="1">Uncharacterized protein</fullName>
    </submittedName>
</protein>
<dbReference type="AlphaFoldDB" id="A0A8T5VQT6"/>
<reference evidence="1" key="1">
    <citation type="journal article" date="2017" name="Syst. Appl. Microbiol.">
        <title>Soybeans inoculated with root zone soils of Canadian native legumes harbour diverse and novel Bradyrhizobium spp. that possess agricultural potential.</title>
        <authorList>
            <person name="Bromfield E.S.P."/>
            <person name="Cloutier S."/>
            <person name="Tambong J.T."/>
            <person name="Tran Thi T.V."/>
        </authorList>
    </citation>
    <scope>NUCLEOTIDE SEQUENCE</scope>
    <source>
        <strain evidence="1">1S5</strain>
    </source>
</reference>
<reference evidence="1" key="2">
    <citation type="submission" date="2022-04" db="EMBL/GenBank/DDBJ databases">
        <authorList>
            <person name="Bromfield E.S.P."/>
            <person name="Cloutier S."/>
        </authorList>
    </citation>
    <scope>NUCLEOTIDE SEQUENCE</scope>
    <source>
        <strain evidence="1">1S5</strain>
    </source>
</reference>
<dbReference type="RefSeq" id="WP_166100209.1">
    <property type="nucleotide sequence ID" value="NZ_CP096251.1"/>
</dbReference>